<dbReference type="STRING" id="391937.NA2_14382"/>
<accession>K2MLL2</accession>
<dbReference type="Pfam" id="PF00111">
    <property type="entry name" value="Fer2"/>
    <property type="match status" value="1"/>
</dbReference>
<evidence type="ECO:0000256" key="4">
    <source>
        <dbReference type="ARBA" id="ARBA00023004"/>
    </source>
</evidence>
<dbReference type="PROSITE" id="PS51085">
    <property type="entry name" value="2FE2S_FER_2"/>
    <property type="match status" value="1"/>
</dbReference>
<evidence type="ECO:0000256" key="1">
    <source>
        <dbReference type="ARBA" id="ARBA00010914"/>
    </source>
</evidence>
<dbReference type="CDD" id="cd00207">
    <property type="entry name" value="fer2"/>
    <property type="match status" value="1"/>
</dbReference>
<evidence type="ECO:0000313" key="8">
    <source>
        <dbReference type="EMBL" id="EKF18107.1"/>
    </source>
</evidence>
<comment type="caution">
    <text evidence="8">The sequence shown here is derived from an EMBL/GenBank/DDBJ whole genome shotgun (WGS) entry which is preliminary data.</text>
</comment>
<evidence type="ECO:0000259" key="7">
    <source>
        <dbReference type="PROSITE" id="PS51085"/>
    </source>
</evidence>
<dbReference type="SUPFAM" id="SSF54292">
    <property type="entry name" value="2Fe-2S ferredoxin-like"/>
    <property type="match status" value="1"/>
</dbReference>
<sequence length="103" mass="11298">MKILVTDFDNVVHEVPAEADWPIMEAIRGAGLPIKAECGGCCLCATCHVYVDESWAGRVQAMEDEEEMMLGEAPEVRPGSRLSCQIRMTPELDGLMLSLAPVY</sequence>
<gene>
    <name evidence="8" type="ORF">NA2_14382</name>
</gene>
<dbReference type="InterPro" id="IPR001041">
    <property type="entry name" value="2Fe-2S_ferredoxin-type"/>
</dbReference>
<comment type="similarity">
    <text evidence="1">Belongs to the adrenodoxin/putidaredoxin family.</text>
</comment>
<evidence type="ECO:0000256" key="2">
    <source>
        <dbReference type="ARBA" id="ARBA00022714"/>
    </source>
</evidence>
<reference evidence="8 9" key="1">
    <citation type="journal article" date="2012" name="J. Bacteriol.">
        <title>Genome Sequence of Nitratireductor pacificus Type Strain pht-3B.</title>
        <authorList>
            <person name="Lai Q."/>
            <person name="Li G."/>
            <person name="Shao Z."/>
        </authorList>
    </citation>
    <scope>NUCLEOTIDE SEQUENCE [LARGE SCALE GENOMIC DNA]</scope>
    <source>
        <strain evidence="9">pht-3B</strain>
    </source>
</reference>
<dbReference type="PATRIC" id="fig|391937.3.peg.2958"/>
<dbReference type="PANTHER" id="PTHR23426">
    <property type="entry name" value="FERREDOXIN/ADRENODOXIN"/>
    <property type="match status" value="1"/>
</dbReference>
<comment type="cofactor">
    <cofactor evidence="6">
        <name>[2Fe-2S] cluster</name>
        <dbReference type="ChEBI" id="CHEBI:190135"/>
    </cofactor>
</comment>
<dbReference type="PRINTS" id="PR00355">
    <property type="entry name" value="ADRENODOXIN"/>
</dbReference>
<keyword evidence="2" id="KW-0001">2Fe-2S</keyword>
<dbReference type="GO" id="GO:0046872">
    <property type="term" value="F:metal ion binding"/>
    <property type="evidence" value="ECO:0007669"/>
    <property type="project" value="UniProtKB-KW"/>
</dbReference>
<feature type="domain" description="2Fe-2S ferredoxin-type" evidence="7">
    <location>
        <begin position="1"/>
        <end position="103"/>
    </location>
</feature>
<dbReference type="RefSeq" id="WP_008597724.1">
    <property type="nucleotide sequence ID" value="NZ_AMRM01000016.1"/>
</dbReference>
<dbReference type="InterPro" id="IPR012675">
    <property type="entry name" value="Beta-grasp_dom_sf"/>
</dbReference>
<proteinExistence type="inferred from homology"/>
<organism evidence="8 9">
    <name type="scientific">Nitratireductor pacificus pht-3B</name>
    <dbReference type="NCBI Taxonomy" id="391937"/>
    <lineage>
        <taxon>Bacteria</taxon>
        <taxon>Pseudomonadati</taxon>
        <taxon>Pseudomonadota</taxon>
        <taxon>Alphaproteobacteria</taxon>
        <taxon>Hyphomicrobiales</taxon>
        <taxon>Phyllobacteriaceae</taxon>
        <taxon>Nitratireductor</taxon>
    </lineage>
</organism>
<evidence type="ECO:0000256" key="6">
    <source>
        <dbReference type="ARBA" id="ARBA00034078"/>
    </source>
</evidence>
<protein>
    <submittedName>
        <fullName evidence="8">(2Fe-2S) ferredoxin</fullName>
    </submittedName>
</protein>
<dbReference type="EMBL" id="AMRM01000016">
    <property type="protein sequence ID" value="EKF18107.1"/>
    <property type="molecule type" value="Genomic_DNA"/>
</dbReference>
<evidence type="ECO:0000256" key="3">
    <source>
        <dbReference type="ARBA" id="ARBA00022723"/>
    </source>
</evidence>
<dbReference type="AlphaFoldDB" id="K2MLL2"/>
<evidence type="ECO:0000313" key="9">
    <source>
        <dbReference type="Proteomes" id="UP000006786"/>
    </source>
</evidence>
<dbReference type="InterPro" id="IPR036010">
    <property type="entry name" value="2Fe-2S_ferredoxin-like_sf"/>
</dbReference>
<dbReference type="GO" id="GO:0140647">
    <property type="term" value="P:P450-containing electron transport chain"/>
    <property type="evidence" value="ECO:0007669"/>
    <property type="project" value="InterPro"/>
</dbReference>
<dbReference type="GO" id="GO:0005829">
    <property type="term" value="C:cytosol"/>
    <property type="evidence" value="ECO:0007669"/>
    <property type="project" value="TreeGrafter"/>
</dbReference>
<keyword evidence="3" id="KW-0479">Metal-binding</keyword>
<name>K2MLL2_9HYPH</name>
<dbReference type="OrthoDB" id="9799640at2"/>
<dbReference type="InterPro" id="IPR001055">
    <property type="entry name" value="Adrenodoxin-like"/>
</dbReference>
<dbReference type="Proteomes" id="UP000006786">
    <property type="component" value="Unassembled WGS sequence"/>
</dbReference>
<dbReference type="GO" id="GO:0009055">
    <property type="term" value="F:electron transfer activity"/>
    <property type="evidence" value="ECO:0007669"/>
    <property type="project" value="TreeGrafter"/>
</dbReference>
<evidence type="ECO:0000256" key="5">
    <source>
        <dbReference type="ARBA" id="ARBA00023014"/>
    </source>
</evidence>
<keyword evidence="4" id="KW-0408">Iron</keyword>
<dbReference type="eggNOG" id="COG0633">
    <property type="taxonomic scope" value="Bacteria"/>
</dbReference>
<dbReference type="PANTHER" id="PTHR23426:SF65">
    <property type="entry name" value="FERREDOXIN-2, MITOCHONDRIAL"/>
    <property type="match status" value="1"/>
</dbReference>
<dbReference type="Gene3D" id="3.10.20.30">
    <property type="match status" value="1"/>
</dbReference>
<keyword evidence="5" id="KW-0411">Iron-sulfur</keyword>
<keyword evidence="9" id="KW-1185">Reference proteome</keyword>
<dbReference type="GO" id="GO:0051537">
    <property type="term" value="F:2 iron, 2 sulfur cluster binding"/>
    <property type="evidence" value="ECO:0007669"/>
    <property type="project" value="UniProtKB-KW"/>
</dbReference>